<dbReference type="Gene3D" id="3.40.850.10">
    <property type="entry name" value="Kinesin motor domain"/>
    <property type="match status" value="1"/>
</dbReference>
<keyword evidence="7 8" id="KW-0009">Actin-binding</keyword>
<protein>
    <submittedName>
        <fullName evidence="9">Uncharacterized protein</fullName>
    </submittedName>
</protein>
<dbReference type="GO" id="GO:0000146">
    <property type="term" value="F:microfilament motor activity"/>
    <property type="evidence" value="ECO:0007669"/>
    <property type="project" value="TreeGrafter"/>
</dbReference>
<dbReference type="EMBL" id="OB666537">
    <property type="protein sequence ID" value="CAD7233571.1"/>
    <property type="molecule type" value="Genomic_DNA"/>
</dbReference>
<accession>A0A7R8ZVK8</accession>
<dbReference type="PROSITE" id="PS51456">
    <property type="entry name" value="MYOSIN_MOTOR"/>
    <property type="match status" value="1"/>
</dbReference>
<evidence type="ECO:0000256" key="5">
    <source>
        <dbReference type="ARBA" id="ARBA00023123"/>
    </source>
</evidence>
<dbReference type="InterPro" id="IPR001609">
    <property type="entry name" value="Myosin_head_motor_dom-like"/>
</dbReference>
<dbReference type="GO" id="GO:0016459">
    <property type="term" value="C:myosin complex"/>
    <property type="evidence" value="ECO:0007669"/>
    <property type="project" value="UniProtKB-KW"/>
</dbReference>
<dbReference type="GO" id="GO:0007015">
    <property type="term" value="P:actin filament organization"/>
    <property type="evidence" value="ECO:0007669"/>
    <property type="project" value="TreeGrafter"/>
</dbReference>
<name>A0A7R8ZVK8_9CRUS</name>
<comment type="caution">
    <text evidence="8">Lacks conserved residue(s) required for the propagation of feature annotation.</text>
</comment>
<feature type="non-terminal residue" evidence="9">
    <location>
        <position position="97"/>
    </location>
</feature>
<keyword evidence="4" id="KW-0175">Coiled coil</keyword>
<evidence type="ECO:0000256" key="3">
    <source>
        <dbReference type="ARBA" id="ARBA00022840"/>
    </source>
</evidence>
<proteinExistence type="inferred from homology"/>
<dbReference type="AlphaFoldDB" id="A0A7R8ZVK8"/>
<organism evidence="9">
    <name type="scientific">Cyprideis torosa</name>
    <dbReference type="NCBI Taxonomy" id="163714"/>
    <lineage>
        <taxon>Eukaryota</taxon>
        <taxon>Metazoa</taxon>
        <taxon>Ecdysozoa</taxon>
        <taxon>Arthropoda</taxon>
        <taxon>Crustacea</taxon>
        <taxon>Oligostraca</taxon>
        <taxon>Ostracoda</taxon>
        <taxon>Podocopa</taxon>
        <taxon>Podocopida</taxon>
        <taxon>Cytherocopina</taxon>
        <taxon>Cytheroidea</taxon>
        <taxon>Cytherideidae</taxon>
        <taxon>Cyprideis</taxon>
    </lineage>
</organism>
<evidence type="ECO:0000313" key="9">
    <source>
        <dbReference type="EMBL" id="CAD7233571.1"/>
    </source>
</evidence>
<evidence type="ECO:0000256" key="6">
    <source>
        <dbReference type="ARBA" id="ARBA00023175"/>
    </source>
</evidence>
<keyword evidence="5 8" id="KW-0518">Myosin</keyword>
<dbReference type="OrthoDB" id="6108017at2759"/>
<dbReference type="Pfam" id="PF00063">
    <property type="entry name" value="Myosin_head"/>
    <property type="match status" value="1"/>
</dbReference>
<keyword evidence="6" id="KW-0505">Motor protein</keyword>
<keyword evidence="2" id="KW-0547">Nucleotide-binding</keyword>
<evidence type="ECO:0000256" key="1">
    <source>
        <dbReference type="ARBA" id="ARBA00008314"/>
    </source>
</evidence>
<dbReference type="InterPro" id="IPR027417">
    <property type="entry name" value="P-loop_NTPase"/>
</dbReference>
<evidence type="ECO:0000256" key="2">
    <source>
        <dbReference type="ARBA" id="ARBA00022741"/>
    </source>
</evidence>
<dbReference type="PANTHER" id="PTHR13140:SF857">
    <property type="entry name" value="MYOSIN-11"/>
    <property type="match status" value="1"/>
</dbReference>
<dbReference type="GO" id="GO:0016020">
    <property type="term" value="C:membrane"/>
    <property type="evidence" value="ECO:0007669"/>
    <property type="project" value="TreeGrafter"/>
</dbReference>
<keyword evidence="3" id="KW-0067">ATP-binding</keyword>
<dbReference type="InterPro" id="IPR036961">
    <property type="entry name" value="Kinesin_motor_dom_sf"/>
</dbReference>
<dbReference type="SUPFAM" id="SSF52540">
    <property type="entry name" value="P-loop containing nucleoside triphosphate hydrolases"/>
    <property type="match status" value="1"/>
</dbReference>
<dbReference type="GO" id="GO:0005524">
    <property type="term" value="F:ATP binding"/>
    <property type="evidence" value="ECO:0007669"/>
    <property type="project" value="UniProtKB-KW"/>
</dbReference>
<sequence>MYLDSWTFPKTRGELEQQLLEANPILEAFGNAKTVKNDNSSRFGKFIRINFDASGFIAGANIETYLLEKSRCIRQAKDERTFHIFYQLLAGHTAEMQ</sequence>
<evidence type="ECO:0000256" key="7">
    <source>
        <dbReference type="ARBA" id="ARBA00023203"/>
    </source>
</evidence>
<gene>
    <name evidence="9" type="ORF">CTOB1V02_LOCUS11392</name>
</gene>
<dbReference type="GO" id="GO:0005737">
    <property type="term" value="C:cytoplasm"/>
    <property type="evidence" value="ECO:0007669"/>
    <property type="project" value="TreeGrafter"/>
</dbReference>
<reference evidence="9" key="1">
    <citation type="submission" date="2020-11" db="EMBL/GenBank/DDBJ databases">
        <authorList>
            <person name="Tran Van P."/>
        </authorList>
    </citation>
    <scope>NUCLEOTIDE SEQUENCE</scope>
</reference>
<comment type="similarity">
    <text evidence="1 8">Belongs to the TRAFAC class myosin-kinesin ATPase superfamily. Myosin family.</text>
</comment>
<evidence type="ECO:0000256" key="4">
    <source>
        <dbReference type="ARBA" id="ARBA00023054"/>
    </source>
</evidence>
<dbReference type="PANTHER" id="PTHR13140">
    <property type="entry name" value="MYOSIN"/>
    <property type="match status" value="1"/>
</dbReference>
<evidence type="ECO:0000256" key="8">
    <source>
        <dbReference type="PROSITE-ProRule" id="PRU00782"/>
    </source>
</evidence>
<dbReference type="GO" id="GO:0051015">
    <property type="term" value="F:actin filament binding"/>
    <property type="evidence" value="ECO:0007669"/>
    <property type="project" value="TreeGrafter"/>
</dbReference>